<keyword evidence="1 7" id="KW-0560">Oxidoreductase</keyword>
<dbReference type="HAMAP" id="MF_01401">
    <property type="entry name" value="MsrA"/>
    <property type="match status" value="1"/>
</dbReference>
<evidence type="ECO:0000256" key="7">
    <source>
        <dbReference type="HAMAP-Rule" id="MF_01401"/>
    </source>
</evidence>
<protein>
    <recommendedName>
        <fullName evidence="7">Peptide methionine sulfoxide reductase MsrA</fullName>
        <shortName evidence="7">Protein-methionine-S-oxide reductase</shortName>
        <ecNumber evidence="7">1.8.4.11</ecNumber>
    </recommendedName>
    <alternativeName>
        <fullName evidence="7">Peptide-methionine (S)-S-oxide reductase</fullName>
        <shortName evidence="7">Peptide Met(O) reductase</shortName>
    </alternativeName>
</protein>
<dbReference type="PATRIC" id="fig|456.5.peg.2298"/>
<evidence type="ECO:0000256" key="4">
    <source>
        <dbReference type="ARBA" id="ARBA00047806"/>
    </source>
</evidence>
<evidence type="ECO:0000256" key="6">
    <source>
        <dbReference type="ARBA" id="ARBA00048782"/>
    </source>
</evidence>
<organism evidence="9 10">
    <name type="scientific">Legionella jordanis</name>
    <dbReference type="NCBI Taxonomy" id="456"/>
    <lineage>
        <taxon>Bacteria</taxon>
        <taxon>Pseudomonadati</taxon>
        <taxon>Pseudomonadota</taxon>
        <taxon>Gammaproteobacteria</taxon>
        <taxon>Legionellales</taxon>
        <taxon>Legionellaceae</taxon>
        <taxon>Legionella</taxon>
    </lineage>
</organism>
<comment type="similarity">
    <text evidence="7">Belongs to the MsrA Met sulfoxide reductase family.</text>
</comment>
<evidence type="ECO:0000256" key="5">
    <source>
        <dbReference type="ARBA" id="ARBA00048488"/>
    </source>
</evidence>
<reference evidence="9 10" key="1">
    <citation type="submission" date="2015-11" db="EMBL/GenBank/DDBJ databases">
        <title>Genomic analysis of 38 Legionella species identifies large and diverse effector repertoires.</title>
        <authorList>
            <person name="Burstein D."/>
            <person name="Amaro F."/>
            <person name="Zusman T."/>
            <person name="Lifshitz Z."/>
            <person name="Cohen O."/>
            <person name="Gilbert J.A."/>
            <person name="Pupko T."/>
            <person name="Shuman H.A."/>
            <person name="Segal G."/>
        </authorList>
    </citation>
    <scope>NUCLEOTIDE SEQUENCE [LARGE SCALE GENOMIC DNA]</scope>
    <source>
        <strain evidence="9 10">BL-540</strain>
    </source>
</reference>
<keyword evidence="2" id="KW-0511">Multifunctional enzyme</keyword>
<dbReference type="SUPFAM" id="SSF51316">
    <property type="entry name" value="Mss4-like"/>
    <property type="match status" value="1"/>
</dbReference>
<dbReference type="GO" id="GO:0033744">
    <property type="term" value="F:L-methionine:thioredoxin-disulfide S-oxidoreductase activity"/>
    <property type="evidence" value="ECO:0007669"/>
    <property type="project" value="RHEA"/>
</dbReference>
<dbReference type="EMBL" id="LNYJ01000011">
    <property type="protein sequence ID" value="KTD17836.1"/>
    <property type="molecule type" value="Genomic_DNA"/>
</dbReference>
<keyword evidence="10" id="KW-1185">Reference proteome</keyword>
<dbReference type="Gene3D" id="2.170.150.20">
    <property type="entry name" value="Peptide methionine sulfoxide reductase"/>
    <property type="match status" value="1"/>
</dbReference>
<dbReference type="AlphaFoldDB" id="A0A0W0VCG4"/>
<evidence type="ECO:0000313" key="10">
    <source>
        <dbReference type="Proteomes" id="UP000055035"/>
    </source>
</evidence>
<dbReference type="GO" id="GO:0008113">
    <property type="term" value="F:peptide-methionine (S)-S-oxide reductase activity"/>
    <property type="evidence" value="ECO:0007669"/>
    <property type="project" value="UniProtKB-UniRule"/>
</dbReference>
<comment type="caution">
    <text evidence="9">The sequence shown here is derived from an EMBL/GenBank/DDBJ whole genome shotgun (WGS) entry which is preliminary data.</text>
</comment>
<feature type="domain" description="MsrB" evidence="8">
    <location>
        <begin position="4"/>
        <end position="124"/>
    </location>
</feature>
<dbReference type="GO" id="GO:0033743">
    <property type="term" value="F:peptide-methionine (R)-S-oxide reductase activity"/>
    <property type="evidence" value="ECO:0007669"/>
    <property type="project" value="UniProtKB-EC"/>
</dbReference>
<comment type="catalytic activity">
    <reaction evidence="6 7">
        <text>[thioredoxin]-disulfide + L-methionine + H2O = L-methionine (S)-S-oxide + [thioredoxin]-dithiol</text>
        <dbReference type="Rhea" id="RHEA:19993"/>
        <dbReference type="Rhea" id="RHEA-COMP:10698"/>
        <dbReference type="Rhea" id="RHEA-COMP:10700"/>
        <dbReference type="ChEBI" id="CHEBI:15377"/>
        <dbReference type="ChEBI" id="CHEBI:29950"/>
        <dbReference type="ChEBI" id="CHEBI:50058"/>
        <dbReference type="ChEBI" id="CHEBI:57844"/>
        <dbReference type="ChEBI" id="CHEBI:58772"/>
        <dbReference type="EC" id="1.8.4.11"/>
    </reaction>
</comment>
<evidence type="ECO:0000259" key="8">
    <source>
        <dbReference type="PROSITE" id="PS51790"/>
    </source>
</evidence>
<dbReference type="Pfam" id="PF01625">
    <property type="entry name" value="PMSR"/>
    <property type="match status" value="1"/>
</dbReference>
<dbReference type="InterPro" id="IPR002569">
    <property type="entry name" value="Met_Sox_Rdtase_MsrA_dom"/>
</dbReference>
<dbReference type="Pfam" id="PF01641">
    <property type="entry name" value="SelR"/>
    <property type="match status" value="1"/>
</dbReference>
<comment type="catalytic activity">
    <reaction evidence="4 7">
        <text>L-methionyl-[protein] + [thioredoxin]-disulfide + H2O = L-methionyl-(S)-S-oxide-[protein] + [thioredoxin]-dithiol</text>
        <dbReference type="Rhea" id="RHEA:14217"/>
        <dbReference type="Rhea" id="RHEA-COMP:10698"/>
        <dbReference type="Rhea" id="RHEA-COMP:10700"/>
        <dbReference type="Rhea" id="RHEA-COMP:12313"/>
        <dbReference type="Rhea" id="RHEA-COMP:12315"/>
        <dbReference type="ChEBI" id="CHEBI:15377"/>
        <dbReference type="ChEBI" id="CHEBI:16044"/>
        <dbReference type="ChEBI" id="CHEBI:29950"/>
        <dbReference type="ChEBI" id="CHEBI:44120"/>
        <dbReference type="ChEBI" id="CHEBI:50058"/>
        <dbReference type="EC" id="1.8.4.11"/>
    </reaction>
</comment>
<dbReference type="InterPro" id="IPR011057">
    <property type="entry name" value="Mss4-like_sf"/>
</dbReference>
<dbReference type="NCBIfam" id="TIGR00401">
    <property type="entry name" value="msrA"/>
    <property type="match status" value="1"/>
</dbReference>
<sequence>MEPYLDKVNSLTPAAKRIICHKATEYPFTGEYNEVAETGTYLCRRCGLALFRANNQFHSGCGWPSFDDNITRAVEQRPDADGQRTEIVCGRCKAHLGHVFVGEHFTHNNLRHCVNSASIDFVPDVAVMDSEEAIVAGGCFWGIDYFLRQLPGVLKVEVGYSGGLVAEPSYEQVCQGNTGHYEVARVVFDKTKIDYRSVLKRFFEIHDPTQRTGQGPDIGHQYKSAVFYYDDEQHQEAEDLIRILRARGYNVVTRLLEVQPFWPAEGYHQSYYEKHKKAPYCHRPEARFG</sequence>
<dbReference type="SUPFAM" id="SSF55068">
    <property type="entry name" value="Peptide methionine sulfoxide reductase"/>
    <property type="match status" value="1"/>
</dbReference>
<dbReference type="RefSeq" id="WP_058471555.1">
    <property type="nucleotide sequence ID" value="NZ_CAAAIC010000001.1"/>
</dbReference>
<evidence type="ECO:0000256" key="2">
    <source>
        <dbReference type="ARBA" id="ARBA00023268"/>
    </source>
</evidence>
<proteinExistence type="inferred from homology"/>
<dbReference type="NCBIfam" id="NF004036">
    <property type="entry name" value="PRK05508.1"/>
    <property type="match status" value="1"/>
</dbReference>
<gene>
    <name evidence="9" type="primary">msrA_1</name>
    <name evidence="7" type="synonym">msrA</name>
    <name evidence="9" type="ORF">Ljor_2142</name>
</gene>
<dbReference type="OrthoDB" id="4174719at2"/>
<comment type="function">
    <text evidence="3 7">Has an important function as a repair enzyme for proteins that have been inactivated by oxidation. Catalyzes the reversible oxidation-reduction of methionine sulfoxide in proteins to methionine.</text>
</comment>
<comment type="catalytic activity">
    <reaction evidence="5">
        <text>L-methionyl-[protein] + [thioredoxin]-disulfide + H2O = L-methionyl-(R)-S-oxide-[protein] + [thioredoxin]-dithiol</text>
        <dbReference type="Rhea" id="RHEA:24164"/>
        <dbReference type="Rhea" id="RHEA-COMP:10698"/>
        <dbReference type="Rhea" id="RHEA-COMP:10700"/>
        <dbReference type="Rhea" id="RHEA-COMP:12313"/>
        <dbReference type="Rhea" id="RHEA-COMP:12314"/>
        <dbReference type="ChEBI" id="CHEBI:15377"/>
        <dbReference type="ChEBI" id="CHEBI:16044"/>
        <dbReference type="ChEBI" id="CHEBI:29950"/>
        <dbReference type="ChEBI" id="CHEBI:45764"/>
        <dbReference type="ChEBI" id="CHEBI:50058"/>
        <dbReference type="EC" id="1.8.4.12"/>
    </reaction>
</comment>
<dbReference type="PROSITE" id="PS51790">
    <property type="entry name" value="MSRB"/>
    <property type="match status" value="1"/>
</dbReference>
<evidence type="ECO:0000256" key="1">
    <source>
        <dbReference type="ARBA" id="ARBA00023002"/>
    </source>
</evidence>
<dbReference type="NCBIfam" id="NF004042">
    <property type="entry name" value="PRK05550.1"/>
    <property type="match status" value="1"/>
</dbReference>
<dbReference type="InterPro" id="IPR036509">
    <property type="entry name" value="Met_Sox_Rdtase_MsrA_sf"/>
</dbReference>
<evidence type="ECO:0000313" key="9">
    <source>
        <dbReference type="EMBL" id="KTD17836.1"/>
    </source>
</evidence>
<name>A0A0W0VCG4_9GAMM</name>
<dbReference type="Gene3D" id="3.30.1060.10">
    <property type="entry name" value="Peptide methionine sulphoxide reductase MsrA"/>
    <property type="match status" value="1"/>
</dbReference>
<dbReference type="STRING" id="456.Ljor_2142"/>
<accession>A0A0W0VCG4</accession>
<evidence type="ECO:0000256" key="3">
    <source>
        <dbReference type="ARBA" id="ARBA00024679"/>
    </source>
</evidence>
<dbReference type="InterPro" id="IPR002579">
    <property type="entry name" value="Met_Sox_Rdtase_MsrB_dom"/>
</dbReference>
<dbReference type="EC" id="1.8.4.11" evidence="7"/>
<dbReference type="PANTHER" id="PTHR43774">
    <property type="entry name" value="PEPTIDE METHIONINE SULFOXIDE REDUCTASE"/>
    <property type="match status" value="1"/>
</dbReference>
<dbReference type="PANTHER" id="PTHR43774:SF1">
    <property type="entry name" value="PEPTIDE METHIONINE SULFOXIDE REDUCTASE MSRA 2"/>
    <property type="match status" value="1"/>
</dbReference>
<feature type="active site" evidence="7">
    <location>
        <position position="139"/>
    </location>
</feature>
<dbReference type="Proteomes" id="UP000055035">
    <property type="component" value="Unassembled WGS sequence"/>
</dbReference>